<accession>A0A317WU53</accession>
<gene>
    <name evidence="1" type="ORF">BO70DRAFT_393082</name>
</gene>
<reference evidence="1 2" key="1">
    <citation type="submission" date="2016-12" db="EMBL/GenBank/DDBJ databases">
        <title>The genomes of Aspergillus section Nigri reveals drivers in fungal speciation.</title>
        <authorList>
            <consortium name="DOE Joint Genome Institute"/>
            <person name="Vesth T.C."/>
            <person name="Nybo J."/>
            <person name="Theobald S."/>
            <person name="Brandl J."/>
            <person name="Frisvad J.C."/>
            <person name="Nielsen K.F."/>
            <person name="Lyhne E.K."/>
            <person name="Kogle M.E."/>
            <person name="Kuo A."/>
            <person name="Riley R."/>
            <person name="Clum A."/>
            <person name="Nolan M."/>
            <person name="Lipzen A."/>
            <person name="Salamov A."/>
            <person name="Henrissat B."/>
            <person name="Wiebenga A."/>
            <person name="De Vries R.P."/>
            <person name="Grigoriev I.V."/>
            <person name="Mortensen U.H."/>
            <person name="Andersen M.R."/>
            <person name="Baker S.E."/>
        </authorList>
    </citation>
    <scope>NUCLEOTIDE SEQUENCE [LARGE SCALE GENOMIC DNA]</scope>
    <source>
        <strain evidence="1 2">CBS 117.55</strain>
    </source>
</reference>
<organism evidence="1 2">
    <name type="scientific">Aspergillus heteromorphus CBS 117.55</name>
    <dbReference type="NCBI Taxonomy" id="1448321"/>
    <lineage>
        <taxon>Eukaryota</taxon>
        <taxon>Fungi</taxon>
        <taxon>Dikarya</taxon>
        <taxon>Ascomycota</taxon>
        <taxon>Pezizomycotina</taxon>
        <taxon>Eurotiomycetes</taxon>
        <taxon>Eurotiomycetidae</taxon>
        <taxon>Eurotiales</taxon>
        <taxon>Aspergillaceae</taxon>
        <taxon>Aspergillus</taxon>
        <taxon>Aspergillus subgen. Circumdati</taxon>
    </lineage>
</organism>
<dbReference type="RefSeq" id="XP_025402717.1">
    <property type="nucleotide sequence ID" value="XM_025546332.1"/>
</dbReference>
<dbReference type="AlphaFoldDB" id="A0A317WU53"/>
<evidence type="ECO:0000313" key="2">
    <source>
        <dbReference type="Proteomes" id="UP000247233"/>
    </source>
</evidence>
<evidence type="ECO:0008006" key="3">
    <source>
        <dbReference type="Google" id="ProtNLM"/>
    </source>
</evidence>
<dbReference type="EMBL" id="MSFL01000003">
    <property type="protein sequence ID" value="PWY89886.1"/>
    <property type="molecule type" value="Genomic_DNA"/>
</dbReference>
<evidence type="ECO:0000313" key="1">
    <source>
        <dbReference type="EMBL" id="PWY89886.1"/>
    </source>
</evidence>
<protein>
    <recommendedName>
        <fullName evidence="3">F-box domain-containing protein</fullName>
    </recommendedName>
</protein>
<comment type="caution">
    <text evidence="1">The sequence shown here is derived from an EMBL/GenBank/DDBJ whole genome shotgun (WGS) entry which is preliminary data.</text>
</comment>
<sequence>MASQRPRSQQLDILVQLHLLIAQSLPLLPTLYHLRQTNHYFHTLLPPPTHTELLAAETSPFAIAHNLYACRYCLRLRPGHTFADRMLRHGRGRYGRKQGNRFCLECGVKPREGGSEARYALGDLADNLDVFELDVSVQTEEKVDESDSLKVSIEIS</sequence>
<dbReference type="OrthoDB" id="5281164at2759"/>
<dbReference type="VEuPathDB" id="FungiDB:BO70DRAFT_393082"/>
<dbReference type="GeneID" id="37068569"/>
<proteinExistence type="predicted"/>
<dbReference type="Proteomes" id="UP000247233">
    <property type="component" value="Unassembled WGS sequence"/>
</dbReference>
<keyword evidence="2" id="KW-1185">Reference proteome</keyword>
<name>A0A317WU53_9EURO</name>